<evidence type="ECO:0000313" key="3">
    <source>
        <dbReference type="Proteomes" id="UP000027186"/>
    </source>
</evidence>
<dbReference type="AlphaFoldDB" id="A0A060DTZ6"/>
<name>A0A060DTZ6_9PROT</name>
<geneLocation type="plasmid" evidence="2 3">
    <name>AbAZ39_p1</name>
</geneLocation>
<keyword evidence="1" id="KW-0812">Transmembrane</keyword>
<evidence type="ECO:0000313" key="2">
    <source>
        <dbReference type="EMBL" id="AIB14389.1"/>
    </source>
</evidence>
<keyword evidence="1" id="KW-0472">Membrane</keyword>
<dbReference type="KEGG" id="abq:ABAZ39_20960"/>
<dbReference type="EMBL" id="CP007794">
    <property type="protein sequence ID" value="AIB14389.1"/>
    <property type="molecule type" value="Genomic_DNA"/>
</dbReference>
<dbReference type="Proteomes" id="UP000027186">
    <property type="component" value="Plasmid AbAZ39_p1"/>
</dbReference>
<evidence type="ECO:0000256" key="1">
    <source>
        <dbReference type="SAM" id="Phobius"/>
    </source>
</evidence>
<organism evidence="2 3">
    <name type="scientific">Azospirillum argentinense</name>
    <dbReference type="NCBI Taxonomy" id="2970906"/>
    <lineage>
        <taxon>Bacteria</taxon>
        <taxon>Pseudomonadati</taxon>
        <taxon>Pseudomonadota</taxon>
        <taxon>Alphaproteobacteria</taxon>
        <taxon>Rhodospirillales</taxon>
        <taxon>Azospirillaceae</taxon>
        <taxon>Azospirillum</taxon>
    </lineage>
</organism>
<accession>A0A060DTZ6</accession>
<keyword evidence="2" id="KW-0614">Plasmid</keyword>
<reference evidence="2 3" key="1">
    <citation type="journal article" date="2014" name="Genome Announc.">
        <title>Complete Genome Sequence of the Model Rhizosphere Strain Azospirillum brasilense Az39, Successfully Applied in Agriculture.</title>
        <authorList>
            <person name="Rivera D."/>
            <person name="Revale S."/>
            <person name="Molina R."/>
            <person name="Gualpa J."/>
            <person name="Puente M."/>
            <person name="Maroniche G."/>
            <person name="Paris G."/>
            <person name="Baker D."/>
            <person name="Clavijo B."/>
            <person name="McLay K."/>
            <person name="Spaepen S."/>
            <person name="Perticari A."/>
            <person name="Vazquez M."/>
            <person name="Wisniewski-Dye F."/>
            <person name="Watkins C."/>
            <person name="Martinez-Abarca F."/>
            <person name="Vanderleyden J."/>
            <person name="Cassan F."/>
        </authorList>
    </citation>
    <scope>NUCLEOTIDE SEQUENCE [LARGE SCALE GENOMIC DNA]</scope>
    <source>
        <strain evidence="2 3">Az39</strain>
        <plasmid evidence="2">AbAZ39_p1</plasmid>
    </source>
</reference>
<keyword evidence="1" id="KW-1133">Transmembrane helix</keyword>
<proteinExistence type="predicted"/>
<gene>
    <name evidence="2" type="ORF">ABAZ39_20960</name>
</gene>
<feature type="transmembrane region" description="Helical" evidence="1">
    <location>
        <begin position="20"/>
        <end position="40"/>
    </location>
</feature>
<protein>
    <submittedName>
        <fullName evidence="2">Uncharacterized protein</fullName>
    </submittedName>
</protein>
<sequence>MAPPMVTVTVLPVSAVPVRVGVVLLLSAALVTVGASGRVVSMVSVWVPAEEVLPAASVAVAETALVPLGLRLSDPEVGVAVARLRLQLPLVAVVV</sequence>